<name>A0A9D1JHW7_9FIRM</name>
<dbReference type="EMBL" id="DVIR01000030">
    <property type="protein sequence ID" value="HIS24314.1"/>
    <property type="molecule type" value="Genomic_DNA"/>
</dbReference>
<evidence type="ECO:0000256" key="1">
    <source>
        <dbReference type="SAM" id="MobiDB-lite"/>
    </source>
</evidence>
<proteinExistence type="predicted"/>
<evidence type="ECO:0000259" key="3">
    <source>
        <dbReference type="PROSITE" id="PS51781"/>
    </source>
</evidence>
<dbReference type="InterPro" id="IPR003646">
    <property type="entry name" value="SH3-like_bac-type"/>
</dbReference>
<feature type="region of interest" description="Disordered" evidence="1">
    <location>
        <begin position="338"/>
        <end position="415"/>
    </location>
</feature>
<dbReference type="Pfam" id="PF08239">
    <property type="entry name" value="SH3_3"/>
    <property type="match status" value="2"/>
</dbReference>
<dbReference type="Gene3D" id="2.30.30.40">
    <property type="entry name" value="SH3 Domains"/>
    <property type="match status" value="2"/>
</dbReference>
<protein>
    <submittedName>
        <fullName evidence="4">SH3 domain-containing protein</fullName>
    </submittedName>
</protein>
<feature type="region of interest" description="Disordered" evidence="1">
    <location>
        <begin position="252"/>
        <end position="272"/>
    </location>
</feature>
<feature type="compositionally biased region" description="Polar residues" evidence="1">
    <location>
        <begin position="1"/>
        <end position="15"/>
    </location>
</feature>
<keyword evidence="2" id="KW-1133">Transmembrane helix</keyword>
<dbReference type="Proteomes" id="UP000823982">
    <property type="component" value="Unassembled WGS sequence"/>
</dbReference>
<sequence length="415" mass="44908">MADNVNKNQENTSPETAFGGRDPEFDKKYHRAANESFVKADKLLNELSRETEADKYNFLGFAIPALIIMIAAVSFALVNRGDIEEQLSVRFGINTLADGSYTENLNDVYESTLPFSDKIKTVGAALGFCEKPAAQEDDIPDAPPQPQEPAVSEPAVTEPAVTEPPVTQTEPTSPPETTVTEPTIPLDEVPTITMYAAETVNARLGPSNEDAVIGYFITGNAVEVIEIRPDGWAEIKYDDIRAYVYAEYLEGGESSSDDHDDENPPEAQIINPDDYDTYTMISNASVNIRSTPGTNGAILGTFGTGDEVNVIEIEDNGWAAIVYGDMLAYVFADYLDEPSESEPQQPDEELQIPDEDVDGGEEELQIPDDSNTDGIIDEDYTESIVTLPPDEGSSPDGNSTDGGAYNITTDEGAAS</sequence>
<evidence type="ECO:0000256" key="2">
    <source>
        <dbReference type="SAM" id="Phobius"/>
    </source>
</evidence>
<accession>A0A9D1JHW7</accession>
<feature type="compositionally biased region" description="Low complexity" evidence="1">
    <location>
        <begin position="153"/>
        <end position="183"/>
    </location>
</feature>
<comment type="caution">
    <text evidence="4">The sequence shown here is derived from an EMBL/GenBank/DDBJ whole genome shotgun (WGS) entry which is preliminary data.</text>
</comment>
<feature type="compositionally biased region" description="Polar residues" evidence="1">
    <location>
        <begin position="395"/>
        <end position="409"/>
    </location>
</feature>
<dbReference type="PANTHER" id="PTHR34408:SF1">
    <property type="entry name" value="GLYCOSYL HYDROLASE FAMILY 19 DOMAIN-CONTAINING PROTEIN HI_1415"/>
    <property type="match status" value="1"/>
</dbReference>
<organism evidence="4 5">
    <name type="scientific">Candidatus Faeciplasma gallinarum</name>
    <dbReference type="NCBI Taxonomy" id="2840799"/>
    <lineage>
        <taxon>Bacteria</taxon>
        <taxon>Bacillati</taxon>
        <taxon>Bacillota</taxon>
        <taxon>Clostridia</taxon>
        <taxon>Eubacteriales</taxon>
        <taxon>Oscillospiraceae</taxon>
        <taxon>Oscillospiraceae incertae sedis</taxon>
        <taxon>Candidatus Faeciplasma</taxon>
    </lineage>
</organism>
<dbReference type="AlphaFoldDB" id="A0A9D1JHW7"/>
<keyword evidence="2" id="KW-0472">Membrane</keyword>
<dbReference type="PANTHER" id="PTHR34408">
    <property type="entry name" value="FAMILY PROTEIN, PUTATIVE-RELATED"/>
    <property type="match status" value="1"/>
</dbReference>
<reference evidence="4" key="1">
    <citation type="submission" date="2020-10" db="EMBL/GenBank/DDBJ databases">
        <authorList>
            <person name="Gilroy R."/>
        </authorList>
    </citation>
    <scope>NUCLEOTIDE SEQUENCE</scope>
    <source>
        <strain evidence="4">CHK157-1446</strain>
    </source>
</reference>
<reference evidence="4" key="2">
    <citation type="journal article" date="2021" name="PeerJ">
        <title>Extensive microbial diversity within the chicken gut microbiome revealed by metagenomics and culture.</title>
        <authorList>
            <person name="Gilroy R."/>
            <person name="Ravi A."/>
            <person name="Getino M."/>
            <person name="Pursley I."/>
            <person name="Horton D.L."/>
            <person name="Alikhan N.F."/>
            <person name="Baker D."/>
            <person name="Gharbi K."/>
            <person name="Hall N."/>
            <person name="Watson M."/>
            <person name="Adriaenssens E.M."/>
            <person name="Foster-Nyarko E."/>
            <person name="Jarju S."/>
            <person name="Secka A."/>
            <person name="Antonio M."/>
            <person name="Oren A."/>
            <person name="Chaudhuri R.R."/>
            <person name="La Ragione R."/>
            <person name="Hildebrand F."/>
            <person name="Pallen M.J."/>
        </authorList>
    </citation>
    <scope>NUCLEOTIDE SEQUENCE</scope>
    <source>
        <strain evidence="4">CHK157-1446</strain>
    </source>
</reference>
<dbReference type="PROSITE" id="PS51781">
    <property type="entry name" value="SH3B"/>
    <property type="match status" value="1"/>
</dbReference>
<feature type="region of interest" description="Disordered" evidence="1">
    <location>
        <begin position="1"/>
        <end position="25"/>
    </location>
</feature>
<evidence type="ECO:0000313" key="4">
    <source>
        <dbReference type="EMBL" id="HIS24314.1"/>
    </source>
</evidence>
<evidence type="ECO:0000313" key="5">
    <source>
        <dbReference type="Proteomes" id="UP000823982"/>
    </source>
</evidence>
<feature type="region of interest" description="Disordered" evidence="1">
    <location>
        <begin position="134"/>
        <end position="183"/>
    </location>
</feature>
<feature type="compositionally biased region" description="Acidic residues" evidence="1">
    <location>
        <begin position="338"/>
        <end position="366"/>
    </location>
</feature>
<keyword evidence="2" id="KW-0812">Transmembrane</keyword>
<feature type="domain" description="SH3b" evidence="3">
    <location>
        <begin position="275"/>
        <end position="339"/>
    </location>
</feature>
<gene>
    <name evidence="4" type="ORF">IAD01_02800</name>
</gene>
<dbReference type="InterPro" id="IPR052354">
    <property type="entry name" value="Cell_Wall_Dynamics_Protein"/>
</dbReference>
<feature type="transmembrane region" description="Helical" evidence="2">
    <location>
        <begin position="58"/>
        <end position="78"/>
    </location>
</feature>
<dbReference type="SMART" id="SM00287">
    <property type="entry name" value="SH3b"/>
    <property type="match status" value="2"/>
</dbReference>